<dbReference type="InterPro" id="IPR036291">
    <property type="entry name" value="NAD(P)-bd_dom_sf"/>
</dbReference>
<comment type="caution">
    <text evidence="1">The sequence shown here is derived from an EMBL/GenBank/DDBJ whole genome shotgun (WGS) entry which is preliminary data.</text>
</comment>
<dbReference type="Gene3D" id="3.40.50.720">
    <property type="entry name" value="NAD(P)-binding Rossmann-like Domain"/>
    <property type="match status" value="1"/>
</dbReference>
<protein>
    <recommendedName>
        <fullName evidence="3">Lactate dehydrogenase</fullName>
    </recommendedName>
</protein>
<dbReference type="PANTHER" id="PTHR43128:SF16">
    <property type="entry name" value="L-LACTATE DEHYDROGENASE"/>
    <property type="match status" value="1"/>
</dbReference>
<sequence length="424" mass="48526">MKKLNLFYYKTKNNLIISFEKENIFGELITEKEASNNTNLSIYFLINTENKINRRTFIVNTVSDLFIKRDSLNLLKKDTSKDSLIPSWLLNLIKKDKIIALNKSYPSWKKVLEDKIITKNKKWNINIVGLGDVGGTLITGLRLLGNDSIDKIGIYDKNINKIKRFEYECNQICYPSLDTPTPKICEINEDNLFDCDMFVFCVSVGVPKIGNEKEDVRLVQFKGNSKIVSYYAKLARERNFNGLFCIVSDPVDLLCKVAFTESNKDSSEKLDYKGLAPEQIRGYGLGVMNARASYYALKDEKTKNYIKEGRAFGPHGEGLIIANSIKNYNKDLSDYLTDKTKTANLEIRDLGFKPYIAPALSSGTLSILATIKSQWHYSTTFLNGTFMGIRNKFIKGTTKLENYENMPEDLFEKLEKTFDYLKSY</sequence>
<evidence type="ECO:0008006" key="3">
    <source>
        <dbReference type="Google" id="ProtNLM"/>
    </source>
</evidence>
<evidence type="ECO:0000313" key="2">
    <source>
        <dbReference type="Proteomes" id="UP001501510"/>
    </source>
</evidence>
<name>A0ABN1JSU2_9CLOT</name>
<accession>A0ABN1JSU2</accession>
<dbReference type="EMBL" id="BAAACG010000019">
    <property type="protein sequence ID" value="GAA0746022.1"/>
    <property type="molecule type" value="Genomic_DNA"/>
</dbReference>
<organism evidence="1 2">
    <name type="scientific">Clostridium oceanicum</name>
    <dbReference type="NCBI Taxonomy" id="1543"/>
    <lineage>
        <taxon>Bacteria</taxon>
        <taxon>Bacillati</taxon>
        <taxon>Bacillota</taxon>
        <taxon>Clostridia</taxon>
        <taxon>Eubacteriales</taxon>
        <taxon>Clostridiaceae</taxon>
        <taxon>Clostridium</taxon>
    </lineage>
</organism>
<dbReference type="Proteomes" id="UP001501510">
    <property type="component" value="Unassembled WGS sequence"/>
</dbReference>
<gene>
    <name evidence="1" type="ORF">GCM10008906_33090</name>
</gene>
<keyword evidence="2" id="KW-1185">Reference proteome</keyword>
<proteinExistence type="predicted"/>
<evidence type="ECO:0000313" key="1">
    <source>
        <dbReference type="EMBL" id="GAA0746022.1"/>
    </source>
</evidence>
<dbReference type="RefSeq" id="WP_343763431.1">
    <property type="nucleotide sequence ID" value="NZ_BAAACG010000019.1"/>
</dbReference>
<reference evidence="1 2" key="1">
    <citation type="journal article" date="2019" name="Int. J. Syst. Evol. Microbiol.">
        <title>The Global Catalogue of Microorganisms (GCM) 10K type strain sequencing project: providing services to taxonomists for standard genome sequencing and annotation.</title>
        <authorList>
            <consortium name="The Broad Institute Genomics Platform"/>
            <consortium name="The Broad Institute Genome Sequencing Center for Infectious Disease"/>
            <person name="Wu L."/>
            <person name="Ma J."/>
        </authorList>
    </citation>
    <scope>NUCLEOTIDE SEQUENCE [LARGE SCALE GENOMIC DNA]</scope>
    <source>
        <strain evidence="1 2">JCM 1407</strain>
    </source>
</reference>
<dbReference type="PANTHER" id="PTHR43128">
    <property type="entry name" value="L-2-HYDROXYCARBOXYLATE DEHYDROGENASE (NAD(P)(+))"/>
    <property type="match status" value="1"/>
</dbReference>
<dbReference type="SUPFAM" id="SSF51735">
    <property type="entry name" value="NAD(P)-binding Rossmann-fold domains"/>
    <property type="match status" value="1"/>
</dbReference>